<evidence type="ECO:0000313" key="1">
    <source>
        <dbReference type="EMBL" id="CAG8653178.1"/>
    </source>
</evidence>
<feature type="non-terminal residue" evidence="1">
    <location>
        <position position="1"/>
    </location>
</feature>
<dbReference type="AlphaFoldDB" id="A0A9N9DYU3"/>
<dbReference type="EMBL" id="CAJVPK010006850">
    <property type="protein sequence ID" value="CAG8653178.1"/>
    <property type="molecule type" value="Genomic_DNA"/>
</dbReference>
<sequence>TYLQRKVNSVKKDLIKYEVLEYVIAYINVIKFQKWELLHTYLLLILHPDDKPMSSNNYDEIVQAEISNSVVNPKTYVTVTT</sequence>
<feature type="non-terminal residue" evidence="1">
    <location>
        <position position="81"/>
    </location>
</feature>
<dbReference type="OrthoDB" id="2437716at2759"/>
<protein>
    <submittedName>
        <fullName evidence="1">172_t:CDS:1</fullName>
    </submittedName>
</protein>
<dbReference type="Proteomes" id="UP000789706">
    <property type="component" value="Unassembled WGS sequence"/>
</dbReference>
<comment type="caution">
    <text evidence="1">The sequence shown here is derived from an EMBL/GenBank/DDBJ whole genome shotgun (WGS) entry which is preliminary data.</text>
</comment>
<name>A0A9N9DYU3_9GLOM</name>
<reference evidence="1" key="1">
    <citation type="submission" date="2021-06" db="EMBL/GenBank/DDBJ databases">
        <authorList>
            <person name="Kallberg Y."/>
            <person name="Tangrot J."/>
            <person name="Rosling A."/>
        </authorList>
    </citation>
    <scope>NUCLEOTIDE SEQUENCE</scope>
    <source>
        <strain evidence="1">AZ414A</strain>
    </source>
</reference>
<gene>
    <name evidence="1" type="ORF">DEBURN_LOCUS11520</name>
</gene>
<proteinExistence type="predicted"/>
<accession>A0A9N9DYU3</accession>
<keyword evidence="2" id="KW-1185">Reference proteome</keyword>
<evidence type="ECO:0000313" key="2">
    <source>
        <dbReference type="Proteomes" id="UP000789706"/>
    </source>
</evidence>
<organism evidence="1 2">
    <name type="scientific">Diversispora eburnea</name>
    <dbReference type="NCBI Taxonomy" id="1213867"/>
    <lineage>
        <taxon>Eukaryota</taxon>
        <taxon>Fungi</taxon>
        <taxon>Fungi incertae sedis</taxon>
        <taxon>Mucoromycota</taxon>
        <taxon>Glomeromycotina</taxon>
        <taxon>Glomeromycetes</taxon>
        <taxon>Diversisporales</taxon>
        <taxon>Diversisporaceae</taxon>
        <taxon>Diversispora</taxon>
    </lineage>
</organism>